<evidence type="ECO:0000256" key="2">
    <source>
        <dbReference type="ARBA" id="ARBA00022679"/>
    </source>
</evidence>
<dbReference type="InterPro" id="IPR053943">
    <property type="entry name" value="RlmKL-like_Mtase_CS"/>
</dbReference>
<accession>A0A1S6IZL4</accession>
<dbReference type="PANTHER" id="PTHR47313">
    <property type="entry name" value="RIBOSOMAL RNA LARGE SUBUNIT METHYLTRANSFERASE K/L"/>
    <property type="match status" value="1"/>
</dbReference>
<dbReference type="KEGG" id="dfg:B0537_14685"/>
<dbReference type="PROSITE" id="PS01261">
    <property type="entry name" value="UPF0020"/>
    <property type="match status" value="1"/>
</dbReference>
<dbReference type="PROSITE" id="PS00092">
    <property type="entry name" value="N6_MTASE"/>
    <property type="match status" value="1"/>
</dbReference>
<dbReference type="Pfam" id="PF01170">
    <property type="entry name" value="UPF0020"/>
    <property type="match status" value="1"/>
</dbReference>
<evidence type="ECO:0000256" key="1">
    <source>
        <dbReference type="ARBA" id="ARBA00022603"/>
    </source>
</evidence>
<reference evidence="6 7" key="1">
    <citation type="journal article" date="2016" name="Int. J. Syst. Evol. Microbiol.">
        <title>Desulfotomaculum ferrireducens sp. nov., a moderately thermophilic sulfate-reducing and dissimilatory Fe(III)-reducing bacterium isolated from compost.</title>
        <authorList>
            <person name="Yang G."/>
            <person name="Guo J."/>
            <person name="Zhuang L."/>
            <person name="Yuan Y."/>
            <person name="Zhou S."/>
        </authorList>
    </citation>
    <scope>NUCLEOTIDE SEQUENCE [LARGE SCALE GENOMIC DNA]</scope>
    <source>
        <strain evidence="6 7">GSS09</strain>
    </source>
</reference>
<dbReference type="EMBL" id="CP019698">
    <property type="protein sequence ID" value="AQS60212.1"/>
    <property type="molecule type" value="Genomic_DNA"/>
</dbReference>
<dbReference type="GO" id="GO:0070043">
    <property type="term" value="F:rRNA (guanine-N7-)-methyltransferase activity"/>
    <property type="evidence" value="ECO:0007669"/>
    <property type="project" value="TreeGrafter"/>
</dbReference>
<dbReference type="InterPro" id="IPR002052">
    <property type="entry name" value="DNA_methylase_N6_adenine_CS"/>
</dbReference>
<evidence type="ECO:0000259" key="5">
    <source>
        <dbReference type="PROSITE" id="PS51165"/>
    </source>
</evidence>
<dbReference type="InterPro" id="IPR029063">
    <property type="entry name" value="SAM-dependent_MTases_sf"/>
</dbReference>
<evidence type="ECO:0000313" key="7">
    <source>
        <dbReference type="Proteomes" id="UP000189464"/>
    </source>
</evidence>
<dbReference type="Pfam" id="PF02926">
    <property type="entry name" value="THUMP"/>
    <property type="match status" value="1"/>
</dbReference>
<sequence>MTKKIELIATATFGLEAIVAHEVKKLGYDTVVDNGKVTFLGDFEAICRTNLWLRSADRVLVKMGEFKATTFEELFQQTKALHWPDWLPADANFPVEGKSIKSQLHSVPDCQAIVKKAIVEKMKQVYKKEWFEETGPRYTIEVALLKDVVTLTIDTSGAGLHKRGYRKLSSQAPLKETLAAGLLSIARWYPDRVLLDPFCGSGTIPIEAALIGHNIAPGIGRNFAAETWPIIPKELWIRARKEALESEKRDVKLRIYGTDIDDQVLSLARYHAKQASVENSIHFQRIPVAKVRSKQKYGFIITNPPYGQRLGEINEVKKLTQELGQTYSALDNWSCFVISSFAEFERYFGKPADKKRKLYNGRVECNYYQYIGPRPPRPKKSEEDSLTPTE</sequence>
<dbReference type="AlphaFoldDB" id="A0A1S6IZL4"/>
<dbReference type="SMART" id="SM00981">
    <property type="entry name" value="THUMP"/>
    <property type="match status" value="1"/>
</dbReference>
<dbReference type="CDD" id="cd11715">
    <property type="entry name" value="THUMP_AdoMetMT"/>
    <property type="match status" value="1"/>
</dbReference>
<organism evidence="6 7">
    <name type="scientific">Desulforamulus ferrireducens</name>
    <dbReference type="NCBI Taxonomy" id="1833852"/>
    <lineage>
        <taxon>Bacteria</taxon>
        <taxon>Bacillati</taxon>
        <taxon>Bacillota</taxon>
        <taxon>Clostridia</taxon>
        <taxon>Eubacteriales</taxon>
        <taxon>Peptococcaceae</taxon>
        <taxon>Desulforamulus</taxon>
    </lineage>
</organism>
<dbReference type="PROSITE" id="PS51165">
    <property type="entry name" value="THUMP"/>
    <property type="match status" value="1"/>
</dbReference>
<dbReference type="OrthoDB" id="9809404at2"/>
<evidence type="ECO:0000256" key="3">
    <source>
        <dbReference type="PROSITE-ProRule" id="PRU00529"/>
    </source>
</evidence>
<dbReference type="STRING" id="1833852.B0537_14685"/>
<keyword evidence="7" id="KW-1185">Reference proteome</keyword>
<evidence type="ECO:0000313" key="6">
    <source>
        <dbReference type="EMBL" id="AQS60212.1"/>
    </source>
</evidence>
<protein>
    <submittedName>
        <fullName evidence="6">RNA methyltransferase</fullName>
    </submittedName>
</protein>
<dbReference type="GO" id="GO:0008990">
    <property type="term" value="F:rRNA (guanine-N2-)-methyltransferase activity"/>
    <property type="evidence" value="ECO:0007669"/>
    <property type="project" value="TreeGrafter"/>
</dbReference>
<dbReference type="SUPFAM" id="SSF53335">
    <property type="entry name" value="S-adenosyl-L-methionine-dependent methyltransferases"/>
    <property type="match status" value="1"/>
</dbReference>
<evidence type="ECO:0000256" key="4">
    <source>
        <dbReference type="SAM" id="MobiDB-lite"/>
    </source>
</evidence>
<dbReference type="PANTHER" id="PTHR47313:SF1">
    <property type="entry name" value="RIBOSOMAL RNA LARGE SUBUNIT METHYLTRANSFERASE K_L"/>
    <property type="match status" value="1"/>
</dbReference>
<dbReference type="Pfam" id="PF22020">
    <property type="entry name" value="RlmL_1st"/>
    <property type="match status" value="1"/>
</dbReference>
<name>A0A1S6IZL4_9FIRM</name>
<dbReference type="InterPro" id="IPR054170">
    <property type="entry name" value="RlmL_1st"/>
</dbReference>
<dbReference type="Proteomes" id="UP000189464">
    <property type="component" value="Chromosome"/>
</dbReference>
<keyword evidence="1 6" id="KW-0489">Methyltransferase</keyword>
<dbReference type="InterPro" id="IPR000241">
    <property type="entry name" value="RlmKL-like_Mtase"/>
</dbReference>
<feature type="domain" description="THUMP" evidence="5">
    <location>
        <begin position="45"/>
        <end position="155"/>
    </location>
</feature>
<keyword evidence="2 6" id="KW-0808">Transferase</keyword>
<proteinExistence type="predicted"/>
<feature type="region of interest" description="Disordered" evidence="4">
    <location>
        <begin position="371"/>
        <end position="390"/>
    </location>
</feature>
<keyword evidence="3" id="KW-0694">RNA-binding</keyword>
<dbReference type="RefSeq" id="WP_077715246.1">
    <property type="nucleotide sequence ID" value="NZ_CP019698.1"/>
</dbReference>
<dbReference type="InterPro" id="IPR004114">
    <property type="entry name" value="THUMP_dom"/>
</dbReference>
<dbReference type="Gene3D" id="3.40.50.150">
    <property type="entry name" value="Vaccinia Virus protein VP39"/>
    <property type="match status" value="1"/>
</dbReference>
<dbReference type="Gene3D" id="3.30.2130.30">
    <property type="match status" value="1"/>
</dbReference>
<dbReference type="GO" id="GO:0003723">
    <property type="term" value="F:RNA binding"/>
    <property type="evidence" value="ECO:0007669"/>
    <property type="project" value="UniProtKB-UniRule"/>
</dbReference>
<gene>
    <name evidence="6" type="ORF">B0537_14685</name>
</gene>